<accession>A0A7Y9X832</accession>
<reference evidence="2 3" key="1">
    <citation type="submission" date="2020-07" db="EMBL/GenBank/DDBJ databases">
        <title>Sequencing the genomes of 1000 actinobacteria strains.</title>
        <authorList>
            <person name="Klenk H.-P."/>
        </authorList>
    </citation>
    <scope>NUCLEOTIDE SEQUENCE [LARGE SCALE GENOMIC DNA]</scope>
    <source>
        <strain evidence="2 3">DSM 45278</strain>
    </source>
</reference>
<sequence>MSNHDAMHSRDVVNEVLGETFRIKTLSLTDQTVPTQYDISAQTVRSWPYGNRRTPRTTKSRSTYCPFCGTGAPDPKAYAYLLGLYLGDGYIGGIRNGVDYLSIFCCDTWPGLIEECAATMPKVFPVGVFRVQRRGCTEVKATSKHWRCIFPQHGKGMKHSRKIVLKPWQSEIVDEHPEAFVRGLFHSDGCRVSNRVRKQVRDQWKYYEYPRYFFNNTSQDIVDLLTHALDLLEIPWKSRVAPKPPHKDYIAVSIAQKTAVARMDAFVGPKY</sequence>
<dbReference type="InterPro" id="IPR004042">
    <property type="entry name" value="Intein_endonuc_central"/>
</dbReference>
<feature type="domain" description="DOD-type homing endonuclease" evidence="1">
    <location>
        <begin position="81"/>
        <end position="234"/>
    </location>
</feature>
<organism evidence="2 3">
    <name type="scientific">Nocardiopsis sinuspersici</name>
    <dbReference type="NCBI Taxonomy" id="501010"/>
    <lineage>
        <taxon>Bacteria</taxon>
        <taxon>Bacillati</taxon>
        <taxon>Actinomycetota</taxon>
        <taxon>Actinomycetes</taxon>
        <taxon>Streptosporangiales</taxon>
        <taxon>Nocardiopsidaceae</taxon>
        <taxon>Nocardiopsis</taxon>
    </lineage>
</organism>
<evidence type="ECO:0000313" key="2">
    <source>
        <dbReference type="EMBL" id="NYH50916.1"/>
    </source>
</evidence>
<dbReference type="PROSITE" id="PS50819">
    <property type="entry name" value="INTEIN_ENDONUCLEASE"/>
    <property type="match status" value="1"/>
</dbReference>
<dbReference type="InterPro" id="IPR006142">
    <property type="entry name" value="INTEIN"/>
</dbReference>
<protein>
    <recommendedName>
        <fullName evidence="1">DOD-type homing endonuclease domain-containing protein</fullName>
    </recommendedName>
</protein>
<dbReference type="Proteomes" id="UP000584931">
    <property type="component" value="Unassembled WGS sequence"/>
</dbReference>
<dbReference type="GO" id="GO:0016539">
    <property type="term" value="P:intein-mediated protein splicing"/>
    <property type="evidence" value="ECO:0007669"/>
    <property type="project" value="InterPro"/>
</dbReference>
<dbReference type="InterPro" id="IPR027434">
    <property type="entry name" value="Homing_endonucl"/>
</dbReference>
<dbReference type="EMBL" id="JACCHL010000001">
    <property type="protein sequence ID" value="NYH50916.1"/>
    <property type="molecule type" value="Genomic_DNA"/>
</dbReference>
<comment type="caution">
    <text evidence="2">The sequence shown here is derived from an EMBL/GenBank/DDBJ whole genome shotgun (WGS) entry which is preliminary data.</text>
</comment>
<dbReference type="Gene3D" id="3.10.28.10">
    <property type="entry name" value="Homing endonucleases"/>
    <property type="match status" value="1"/>
</dbReference>
<gene>
    <name evidence="2" type="ORF">HNR06_000505</name>
</gene>
<dbReference type="PRINTS" id="PR00379">
    <property type="entry name" value="INTEIN"/>
</dbReference>
<proteinExistence type="predicted"/>
<evidence type="ECO:0000259" key="1">
    <source>
        <dbReference type="PROSITE" id="PS50819"/>
    </source>
</evidence>
<dbReference type="AlphaFoldDB" id="A0A7Y9X832"/>
<name>A0A7Y9X832_9ACTN</name>
<evidence type="ECO:0000313" key="3">
    <source>
        <dbReference type="Proteomes" id="UP000584931"/>
    </source>
</evidence>
<dbReference type="GO" id="GO:0004519">
    <property type="term" value="F:endonuclease activity"/>
    <property type="evidence" value="ECO:0007669"/>
    <property type="project" value="InterPro"/>
</dbReference>